<dbReference type="eggNOG" id="ENOG502Z9A2">
    <property type="taxonomic scope" value="Bacteria"/>
</dbReference>
<proteinExistence type="predicted"/>
<evidence type="ECO:0000256" key="1">
    <source>
        <dbReference type="SAM" id="Phobius"/>
    </source>
</evidence>
<name>F0P105_WEEVC</name>
<keyword evidence="3" id="KW-1185">Reference proteome</keyword>
<dbReference type="Pfam" id="PF09601">
    <property type="entry name" value="DUF2459"/>
    <property type="match status" value="1"/>
</dbReference>
<feature type="transmembrane region" description="Helical" evidence="1">
    <location>
        <begin position="6"/>
        <end position="25"/>
    </location>
</feature>
<accession>F0P105</accession>
<keyword evidence="1" id="KW-0812">Transmembrane</keyword>
<evidence type="ECO:0000313" key="3">
    <source>
        <dbReference type="Proteomes" id="UP000008641"/>
    </source>
</evidence>
<dbReference type="KEGG" id="wvi:Weevi_1904"/>
<protein>
    <recommendedName>
        <fullName evidence="4">Urease-associated protein</fullName>
    </recommendedName>
</protein>
<evidence type="ECO:0008006" key="4">
    <source>
        <dbReference type="Google" id="ProtNLM"/>
    </source>
</evidence>
<sequence length="224" mass="25762">MIRKLLRFVLVFIAFLAGITFLYLATEYILSRKTVLPKETDKPTKLIFIRSNKVHTDLVLPVETSQINWAKLFPYTDTKGKDTHFEYVGIGWGDKGFYLDTPEWKDLKPSTAFVAATGLGEAALHVTYYKDMKEDELTRAIWVSDAQYQSIINSIKETIIWQNNHPIYIETNAQYGEDDAFYEANGKYSIFYTCNTWTNNVLKKAGLKASFWAAFDDGLMSQYP</sequence>
<dbReference type="RefSeq" id="WP_013598978.1">
    <property type="nucleotide sequence ID" value="NC_015144.1"/>
</dbReference>
<dbReference type="AlphaFoldDB" id="F0P105"/>
<dbReference type="EMBL" id="CP002455">
    <property type="protein sequence ID" value="ADX68589.1"/>
    <property type="molecule type" value="Genomic_DNA"/>
</dbReference>
<dbReference type="HOGENOM" id="CLU_086263_0_0_10"/>
<dbReference type="InterPro" id="IPR011727">
    <property type="entry name" value="CHP02117"/>
</dbReference>
<keyword evidence="1" id="KW-0472">Membrane</keyword>
<reference evidence="2 3" key="1">
    <citation type="journal article" date="2011" name="Stand. Genomic Sci.">
        <title>Complete genome sequence of Weeksella virosa type strain (9751).</title>
        <authorList>
            <person name="Lang E."/>
            <person name="Teshima H."/>
            <person name="Lucas S."/>
            <person name="Lapidus A."/>
            <person name="Hammon N."/>
            <person name="Deshpande S."/>
            <person name="Nolan M."/>
            <person name="Cheng J.F."/>
            <person name="Pitluck S."/>
            <person name="Liolios K."/>
            <person name="Pagani I."/>
            <person name="Mikhailova N."/>
            <person name="Ivanova N."/>
            <person name="Mavromatis K."/>
            <person name="Pati A."/>
            <person name="Tapia R."/>
            <person name="Han C."/>
            <person name="Goodwin L."/>
            <person name="Chen A."/>
            <person name="Palaniappan K."/>
            <person name="Land M."/>
            <person name="Hauser L."/>
            <person name="Chang Y.J."/>
            <person name="Jeffries C.D."/>
            <person name="Brambilla E.M."/>
            <person name="Kopitz M."/>
            <person name="Rohde M."/>
            <person name="Goker M."/>
            <person name="Tindall B.J."/>
            <person name="Detter J.C."/>
            <person name="Woyke T."/>
            <person name="Bristow J."/>
            <person name="Eisen J.A."/>
            <person name="Markowitz V."/>
            <person name="Hugenholtz P."/>
            <person name="Klenk H.P."/>
            <person name="Kyrpides N.C."/>
        </authorList>
    </citation>
    <scope>NUCLEOTIDE SEQUENCE [LARGE SCALE GENOMIC DNA]</scope>
    <source>
        <strain evidence="3">ATCC 43766 / DSM 16922 / JCM 21250 / NBRC 16016 / NCTC 11634 / CL345/78</strain>
    </source>
</reference>
<dbReference type="STRING" id="865938.Weevi_1904"/>
<keyword evidence="1" id="KW-1133">Transmembrane helix</keyword>
<dbReference type="NCBIfam" id="TIGR02117">
    <property type="entry name" value="chp_urease_rgn"/>
    <property type="match status" value="1"/>
</dbReference>
<evidence type="ECO:0000313" key="2">
    <source>
        <dbReference type="EMBL" id="ADX68589.1"/>
    </source>
</evidence>
<gene>
    <name evidence="2" type="ordered locus">Weevi_1904</name>
</gene>
<reference evidence="3" key="2">
    <citation type="journal article" date="2011" name="Stand. Genomic Sci.">
        <title>Complete genome sequence of Weeksella virosa type strain (9751T).</title>
        <authorList>
            <person name="Lang E."/>
            <person name="Teshima H."/>
            <person name="Lucas S."/>
            <person name="Lapidus A."/>
            <person name="Hammon N."/>
            <person name="Deshpande S."/>
            <person name="Nolan M."/>
            <person name="Cheng J."/>
            <person name="Pitluck S."/>
            <person name="Liolios K."/>
            <person name="Pagani I."/>
            <person name="Mikhailova N."/>
            <person name="Ivanova N."/>
            <person name="Mavromatis K."/>
            <person name="Pati A."/>
            <person name="Tapia R."/>
            <person name="Han C."/>
            <person name="Goodwin L."/>
            <person name="Chen A."/>
            <person name="Palaniappan K."/>
            <person name="Land M."/>
            <person name="Hauser L."/>
            <person name="Chang Y."/>
            <person name="Jeffries C."/>
            <person name="Brambilla E."/>
            <person name="Kopitz M."/>
            <person name="Rohde M."/>
            <person name="Goker M."/>
            <person name="Tindall B."/>
            <person name="Detter J."/>
            <person name="Woyke T."/>
            <person name="Bristow J."/>
            <person name="Eisen J."/>
            <person name="Markowitz V."/>
            <person name="Hugenholtz P."/>
            <person name="Klenk H."/>
            <person name="Kyrpides N."/>
        </authorList>
    </citation>
    <scope>NUCLEOTIDE SEQUENCE [LARGE SCALE GENOMIC DNA]</scope>
    <source>
        <strain evidence="3">ATCC 43766 / DSM 16922 / JCM 21250 / NBRC 16016 / NCTC 11634 / CL345/78</strain>
    </source>
</reference>
<dbReference type="Proteomes" id="UP000008641">
    <property type="component" value="Chromosome"/>
</dbReference>
<organism evidence="2 3">
    <name type="scientific">Weeksella virosa (strain ATCC 43766 / DSM 16922 / JCM 21250 / CCUG 30538 / CDC 9751 / IAM 14551 / NBRC 16016 / NCTC 11634 / CL345/78)</name>
    <dbReference type="NCBI Taxonomy" id="865938"/>
    <lineage>
        <taxon>Bacteria</taxon>
        <taxon>Pseudomonadati</taxon>
        <taxon>Bacteroidota</taxon>
        <taxon>Flavobacteriia</taxon>
        <taxon>Flavobacteriales</taxon>
        <taxon>Weeksellaceae</taxon>
        <taxon>Weeksella</taxon>
    </lineage>
</organism>